<keyword evidence="9" id="KW-1185">Reference proteome</keyword>
<keyword evidence="5 6" id="KW-0472">Membrane</keyword>
<dbReference type="PANTHER" id="PTHR30341">
    <property type="entry name" value="SODIUM ION/PROTON ANTIPORTER NHAA-RELATED"/>
    <property type="match status" value="1"/>
</dbReference>
<evidence type="ECO:0000256" key="3">
    <source>
        <dbReference type="ARBA" id="ARBA00022692"/>
    </source>
</evidence>
<gene>
    <name evidence="6" type="primary">nhaA</name>
    <name evidence="8" type="ORF">FRUB_02337</name>
</gene>
<keyword evidence="6" id="KW-0813">Transport</keyword>
<reference evidence="9" key="1">
    <citation type="submission" date="2017-06" db="EMBL/GenBank/DDBJ databases">
        <title>Genome analysis of Fimbriiglobus ruber SP5, the first member of the order Planctomycetales with confirmed chitinolytic capability.</title>
        <authorList>
            <person name="Ravin N.V."/>
            <person name="Rakitin A.L."/>
            <person name="Ivanova A.A."/>
            <person name="Beletsky A.V."/>
            <person name="Kulichevskaya I.S."/>
            <person name="Mardanov A.V."/>
            <person name="Dedysh S.N."/>
        </authorList>
    </citation>
    <scope>NUCLEOTIDE SEQUENCE [LARGE SCALE GENOMIC DNA]</scope>
    <source>
        <strain evidence="9">SP5</strain>
    </source>
</reference>
<feature type="transmembrane region" description="Helical" evidence="6">
    <location>
        <begin position="323"/>
        <end position="342"/>
    </location>
</feature>
<dbReference type="GO" id="GO:0015385">
    <property type="term" value="F:sodium:proton antiporter activity"/>
    <property type="evidence" value="ECO:0007669"/>
    <property type="project" value="UniProtKB-UniRule"/>
</dbReference>
<keyword evidence="3 6" id="KW-0812">Transmembrane</keyword>
<dbReference type="HAMAP" id="MF_01844">
    <property type="entry name" value="NhaA"/>
    <property type="match status" value="1"/>
</dbReference>
<dbReference type="AlphaFoldDB" id="A0A225E6V8"/>
<keyword evidence="6" id="KW-0739">Sodium transport</keyword>
<keyword evidence="6" id="KW-0050">Antiport</keyword>
<dbReference type="NCBIfam" id="TIGR00773">
    <property type="entry name" value="NhaA"/>
    <property type="match status" value="1"/>
</dbReference>
<sequence length="454" mass="47178">MYRSGSRMAHKSQSRRRPPVRPAPIDRIKEPVRRFLAIESASGAVLIGCTLLAMAAANSGAAHAVHAFWETHVRVGVGEYVLDQPLHFWVNDALMTLFFFVVGLEIKRELVGGELSTPQKAALPVVAALGGMLAPAGLYLALHVALGKSDAGARGWGIPMATDIAFVVGVLAVFGPRVPFGLKIFLLSLAIADDIGAILVIAVAYSGSPDGLALLTAAAGFAAIFGMQRLGVRSVGLYVLAGAGIWLAVLKSGVHPTIAGVLLGLITPSSAWVARPTLTDTLTDTLARLSDAKVAHIDGDDVRRVAFAARESVSPLERLERFLHPWIGFAVMPLFALANAAVEVRLEAVKDPIALAIAVALIVGKPVGIVGFSYAAVRMGIAQLPTGVNWKMLAGAGCLGGIGFTMSLFIAGLALPFDLLDAGKIGILIGSAASACIGSLLLVFGLPKSVANPT</sequence>
<keyword evidence="6" id="KW-0406">Ion transport</keyword>
<dbReference type="PANTHER" id="PTHR30341:SF0">
    <property type="entry name" value="NA(+)_H(+) ANTIPORTER NHAA"/>
    <property type="match status" value="1"/>
</dbReference>
<dbReference type="InterPro" id="IPR004670">
    <property type="entry name" value="NhaA"/>
</dbReference>
<feature type="transmembrane region" description="Helical" evidence="6">
    <location>
        <begin position="156"/>
        <end position="175"/>
    </location>
</feature>
<dbReference type="Gene3D" id="1.20.1530.10">
    <property type="entry name" value="Na+/H+ antiporter like domain"/>
    <property type="match status" value="1"/>
</dbReference>
<comment type="similarity">
    <text evidence="6">Belongs to the NhaA Na(+)/H(+) (TC 2.A.33) antiporter family.</text>
</comment>
<evidence type="ECO:0000256" key="2">
    <source>
        <dbReference type="ARBA" id="ARBA00022475"/>
    </source>
</evidence>
<protein>
    <recommendedName>
        <fullName evidence="6">Na(+)/H(+) antiporter NhaA</fullName>
    </recommendedName>
    <alternativeName>
        <fullName evidence="6">Sodium/proton antiporter NhaA</fullName>
    </alternativeName>
</protein>
<keyword evidence="2 6" id="KW-1003">Cell membrane</keyword>
<dbReference type="Proteomes" id="UP000214646">
    <property type="component" value="Unassembled WGS sequence"/>
</dbReference>
<comment type="catalytic activity">
    <reaction evidence="6">
        <text>Na(+)(in) + 2 H(+)(out) = Na(+)(out) + 2 H(+)(in)</text>
        <dbReference type="Rhea" id="RHEA:29251"/>
        <dbReference type="ChEBI" id="CHEBI:15378"/>
        <dbReference type="ChEBI" id="CHEBI:29101"/>
    </reaction>
</comment>
<dbReference type="InterPro" id="IPR023171">
    <property type="entry name" value="Na/H_antiporter_dom_sf"/>
</dbReference>
<feature type="transmembrane region" description="Helical" evidence="6">
    <location>
        <begin position="392"/>
        <end position="415"/>
    </location>
</feature>
<evidence type="ECO:0000256" key="1">
    <source>
        <dbReference type="ARBA" id="ARBA00004429"/>
    </source>
</evidence>
<dbReference type="EMBL" id="NIDE01000003">
    <property type="protein sequence ID" value="OWK44405.1"/>
    <property type="molecule type" value="Genomic_DNA"/>
</dbReference>
<feature type="transmembrane region" description="Helical" evidence="6">
    <location>
        <begin position="184"/>
        <end position="205"/>
    </location>
</feature>
<feature type="transmembrane region" description="Helical" evidence="6">
    <location>
        <begin position="427"/>
        <end position="446"/>
    </location>
</feature>
<comment type="caution">
    <text evidence="8">The sequence shown here is derived from an EMBL/GenBank/DDBJ whole genome shotgun (WGS) entry which is preliminary data.</text>
</comment>
<comment type="subcellular location">
    <subcellularLocation>
        <location evidence="1">Cell inner membrane</location>
        <topology evidence="1">Multi-pass membrane protein</topology>
    </subcellularLocation>
    <subcellularLocation>
        <location evidence="6">Cell membrane</location>
        <topology evidence="6">Multi-pass membrane protein</topology>
    </subcellularLocation>
</comment>
<evidence type="ECO:0000313" key="8">
    <source>
        <dbReference type="EMBL" id="OWK44405.1"/>
    </source>
</evidence>
<organism evidence="8 9">
    <name type="scientific">Fimbriiglobus ruber</name>
    <dbReference type="NCBI Taxonomy" id="1908690"/>
    <lineage>
        <taxon>Bacteria</taxon>
        <taxon>Pseudomonadati</taxon>
        <taxon>Planctomycetota</taxon>
        <taxon>Planctomycetia</taxon>
        <taxon>Gemmatales</taxon>
        <taxon>Gemmataceae</taxon>
        <taxon>Fimbriiglobus</taxon>
    </lineage>
</organism>
<feature type="compositionally biased region" description="Basic residues" evidence="7">
    <location>
        <begin position="8"/>
        <end position="19"/>
    </location>
</feature>
<feature type="transmembrane region" description="Helical" evidence="6">
    <location>
        <begin position="354"/>
        <end position="377"/>
    </location>
</feature>
<keyword evidence="4 6" id="KW-1133">Transmembrane helix</keyword>
<feature type="transmembrane region" description="Helical" evidence="6">
    <location>
        <begin position="235"/>
        <end position="254"/>
    </location>
</feature>
<evidence type="ECO:0000313" key="9">
    <source>
        <dbReference type="Proteomes" id="UP000214646"/>
    </source>
</evidence>
<comment type="function">
    <text evidence="6">Na(+)/H(+) antiporter that extrudes sodium in exchange for external protons.</text>
</comment>
<evidence type="ECO:0000256" key="4">
    <source>
        <dbReference type="ARBA" id="ARBA00022989"/>
    </source>
</evidence>
<feature type="transmembrane region" description="Helical" evidence="6">
    <location>
        <begin position="125"/>
        <end position="144"/>
    </location>
</feature>
<dbReference type="GO" id="GO:0006885">
    <property type="term" value="P:regulation of pH"/>
    <property type="evidence" value="ECO:0007669"/>
    <property type="project" value="UniProtKB-UniRule"/>
</dbReference>
<keyword evidence="6" id="KW-0915">Sodium</keyword>
<feature type="transmembrane region" description="Helical" evidence="6">
    <location>
        <begin position="211"/>
        <end position="228"/>
    </location>
</feature>
<accession>A0A225E6V8</accession>
<feature type="region of interest" description="Disordered" evidence="7">
    <location>
        <begin position="1"/>
        <end position="23"/>
    </location>
</feature>
<dbReference type="Pfam" id="PF06965">
    <property type="entry name" value="Na_H_antiport_1"/>
    <property type="match status" value="1"/>
</dbReference>
<evidence type="ECO:0000256" key="5">
    <source>
        <dbReference type="ARBA" id="ARBA00023136"/>
    </source>
</evidence>
<evidence type="ECO:0000256" key="7">
    <source>
        <dbReference type="SAM" id="MobiDB-lite"/>
    </source>
</evidence>
<name>A0A225E6V8_9BACT</name>
<proteinExistence type="inferred from homology"/>
<evidence type="ECO:0000256" key="6">
    <source>
        <dbReference type="HAMAP-Rule" id="MF_01844"/>
    </source>
</evidence>
<dbReference type="GO" id="GO:0005886">
    <property type="term" value="C:plasma membrane"/>
    <property type="evidence" value="ECO:0007669"/>
    <property type="project" value="UniProtKB-SubCell"/>
</dbReference>